<dbReference type="OrthoDB" id="8633482at2759"/>
<feature type="compositionally biased region" description="Low complexity" evidence="1">
    <location>
        <begin position="270"/>
        <end position="282"/>
    </location>
</feature>
<dbReference type="PANTHER" id="PTHR34831">
    <property type="entry name" value="MIGRATION AND INVASION-INHIBITORY PROTEIN"/>
    <property type="match status" value="1"/>
</dbReference>
<keyword evidence="2" id="KW-1133">Transmembrane helix</keyword>
<dbReference type="AlphaFoldDB" id="A0A556V4R0"/>
<gene>
    <name evidence="3" type="ORF">Baya_12927</name>
</gene>
<evidence type="ECO:0000256" key="1">
    <source>
        <dbReference type="SAM" id="MobiDB-lite"/>
    </source>
</evidence>
<dbReference type="Pfam" id="PF15734">
    <property type="entry name" value="MIIP"/>
    <property type="match status" value="2"/>
</dbReference>
<keyword evidence="4" id="KW-1185">Reference proteome</keyword>
<feature type="compositionally biased region" description="Basic and acidic residues" evidence="1">
    <location>
        <begin position="51"/>
        <end position="60"/>
    </location>
</feature>
<keyword evidence="2" id="KW-0812">Transmembrane</keyword>
<feature type="region of interest" description="Disordered" evidence="1">
    <location>
        <begin position="339"/>
        <end position="359"/>
    </location>
</feature>
<organism evidence="3 4">
    <name type="scientific">Bagarius yarrelli</name>
    <name type="common">Goonch</name>
    <name type="synonym">Bagrus yarrelli</name>
    <dbReference type="NCBI Taxonomy" id="175774"/>
    <lineage>
        <taxon>Eukaryota</taxon>
        <taxon>Metazoa</taxon>
        <taxon>Chordata</taxon>
        <taxon>Craniata</taxon>
        <taxon>Vertebrata</taxon>
        <taxon>Euteleostomi</taxon>
        <taxon>Actinopterygii</taxon>
        <taxon>Neopterygii</taxon>
        <taxon>Teleostei</taxon>
        <taxon>Ostariophysi</taxon>
        <taxon>Siluriformes</taxon>
        <taxon>Sisoridae</taxon>
        <taxon>Sisorinae</taxon>
        <taxon>Bagarius</taxon>
    </lineage>
</organism>
<dbReference type="Proteomes" id="UP000319801">
    <property type="component" value="Unassembled WGS sequence"/>
</dbReference>
<feature type="compositionally biased region" description="Polar residues" evidence="1">
    <location>
        <begin position="254"/>
        <end position="269"/>
    </location>
</feature>
<dbReference type="PANTHER" id="PTHR34831:SF1">
    <property type="entry name" value="MIGRATION AND INVASION-INHIBITORY PROTEIN"/>
    <property type="match status" value="1"/>
</dbReference>
<dbReference type="InterPro" id="IPR031466">
    <property type="entry name" value="MIIP"/>
</dbReference>
<evidence type="ECO:0000256" key="2">
    <source>
        <dbReference type="SAM" id="Phobius"/>
    </source>
</evidence>
<keyword evidence="2" id="KW-0472">Membrane</keyword>
<feature type="region of interest" description="Disordered" evidence="1">
    <location>
        <begin position="91"/>
        <end position="141"/>
    </location>
</feature>
<feature type="region of interest" description="Disordered" evidence="1">
    <location>
        <begin position="510"/>
        <end position="565"/>
    </location>
</feature>
<feature type="region of interest" description="Disordered" evidence="1">
    <location>
        <begin position="251"/>
        <end position="282"/>
    </location>
</feature>
<dbReference type="EMBL" id="VCAZ01000118">
    <property type="protein sequence ID" value="TSU49998.1"/>
    <property type="molecule type" value="Genomic_DNA"/>
</dbReference>
<feature type="compositionally biased region" description="Acidic residues" evidence="1">
    <location>
        <begin position="126"/>
        <end position="136"/>
    </location>
</feature>
<evidence type="ECO:0000313" key="3">
    <source>
        <dbReference type="EMBL" id="TSU49998.1"/>
    </source>
</evidence>
<proteinExistence type="predicted"/>
<feature type="compositionally biased region" description="Polar residues" evidence="1">
    <location>
        <begin position="33"/>
        <end position="42"/>
    </location>
</feature>
<reference evidence="3 4" key="1">
    <citation type="journal article" date="2019" name="Genome Biol. Evol.">
        <title>Whole-Genome Sequencing of the Giant Devil Catfish, Bagarius yarrelli.</title>
        <authorList>
            <person name="Jiang W."/>
            <person name="Lv Y."/>
            <person name="Cheng L."/>
            <person name="Yang K."/>
            <person name="Chao B."/>
            <person name="Wang X."/>
            <person name="Li Y."/>
            <person name="Pan X."/>
            <person name="You X."/>
            <person name="Zhang Y."/>
            <person name="Yang J."/>
            <person name="Li J."/>
            <person name="Zhang X."/>
            <person name="Liu S."/>
            <person name="Sun C."/>
            <person name="Yang J."/>
            <person name="Shi Q."/>
        </authorList>
    </citation>
    <scope>NUCLEOTIDE SEQUENCE [LARGE SCALE GENOMIC DNA]</scope>
    <source>
        <strain evidence="3">JWS20170419001</strain>
        <tissue evidence="3">Muscle</tissue>
    </source>
</reference>
<name>A0A556V4R0_BAGYA</name>
<protein>
    <submittedName>
        <fullName evidence="3">Migration and invasion-inhibitory protein</fullName>
    </submittedName>
</protein>
<dbReference type="GO" id="GO:0010972">
    <property type="term" value="P:negative regulation of G2/M transition of mitotic cell cycle"/>
    <property type="evidence" value="ECO:0007669"/>
    <property type="project" value="InterPro"/>
</dbReference>
<feature type="region of interest" description="Disordered" evidence="1">
    <location>
        <begin position="26"/>
        <end position="76"/>
    </location>
</feature>
<dbReference type="GO" id="GO:0030336">
    <property type="term" value="P:negative regulation of cell migration"/>
    <property type="evidence" value="ECO:0007669"/>
    <property type="project" value="InterPro"/>
</dbReference>
<accession>A0A556V4R0</accession>
<feature type="transmembrane region" description="Helical" evidence="2">
    <location>
        <begin position="403"/>
        <end position="421"/>
    </location>
</feature>
<sequence>MSSFEHLDVLRRQNKELLQKLKLKPGKLHFECSRTQNENTTPEAGKSAENSARDPKERNAEMAPGCLTGEEAERVSEDTVYDVALQERAEGRLLPPVNPTRQMKPESVISQEKSQRVSGRVRFPHEDDESESESESESERPRLQPLLGYDWIAGLLDAESSLTERSELFFRELRTFRQVNSEECIYSIPSRVSIPRATLLPAYHYKAHRRCSFDPSDSLDLPSHCLSGWTNISMGVGYKMSSLDLRNSIEIRPNSGTVPSTQDESQMDVSGSRASGRQSSAQLPELSRLARCARVGMFVIKEGSSTADRVCGHQTIRPHILTEINAVKTLYTPDTTYTPEALYTPDTPDTKTQSLAPSTVKPLDVTSAASETTAASWLSQPKIAQMDREGPLQPSETLSKTTWIFMFLLLLALCLVSCLFLQCKRRAIKKNLAWAGRAFGRYQPVSATANPHAKTLLPVSDLREARGQGSFPGGNQQVTMEHKGKADGINNTVGSIFIYSPGMVVLGSNSNEKKEETETSGEDAVEDVRLISVPQQESSSERDVRMATQEELGKELSVPVPATSK</sequence>
<comment type="caution">
    <text evidence="3">The sequence shown here is derived from an EMBL/GenBank/DDBJ whole genome shotgun (WGS) entry which is preliminary data.</text>
</comment>
<evidence type="ECO:0000313" key="4">
    <source>
        <dbReference type="Proteomes" id="UP000319801"/>
    </source>
</evidence>